<sequence>MRINRLRKQQVACHDSMQIVMTVCSFIPTKGCKISTVLMC</sequence>
<dbReference type="AlphaFoldDB" id="A0A0A9BCS7"/>
<proteinExistence type="predicted"/>
<evidence type="ECO:0000313" key="1">
    <source>
        <dbReference type="EMBL" id="JAD59978.1"/>
    </source>
</evidence>
<accession>A0A0A9BCS7</accession>
<name>A0A0A9BCS7_ARUDO</name>
<protein>
    <submittedName>
        <fullName evidence="1">Uncharacterized protein</fullName>
    </submittedName>
</protein>
<organism evidence="1">
    <name type="scientific">Arundo donax</name>
    <name type="common">Giant reed</name>
    <name type="synonym">Donax arundinaceus</name>
    <dbReference type="NCBI Taxonomy" id="35708"/>
    <lineage>
        <taxon>Eukaryota</taxon>
        <taxon>Viridiplantae</taxon>
        <taxon>Streptophyta</taxon>
        <taxon>Embryophyta</taxon>
        <taxon>Tracheophyta</taxon>
        <taxon>Spermatophyta</taxon>
        <taxon>Magnoliopsida</taxon>
        <taxon>Liliopsida</taxon>
        <taxon>Poales</taxon>
        <taxon>Poaceae</taxon>
        <taxon>PACMAD clade</taxon>
        <taxon>Arundinoideae</taxon>
        <taxon>Arundineae</taxon>
        <taxon>Arundo</taxon>
    </lineage>
</organism>
<dbReference type="EMBL" id="GBRH01237917">
    <property type="protein sequence ID" value="JAD59978.1"/>
    <property type="molecule type" value="Transcribed_RNA"/>
</dbReference>
<reference evidence="1" key="1">
    <citation type="submission" date="2014-09" db="EMBL/GenBank/DDBJ databases">
        <authorList>
            <person name="Magalhaes I.L.F."/>
            <person name="Oliveira U."/>
            <person name="Santos F.R."/>
            <person name="Vidigal T.H.D.A."/>
            <person name="Brescovit A.D."/>
            <person name="Santos A.J."/>
        </authorList>
    </citation>
    <scope>NUCLEOTIDE SEQUENCE</scope>
    <source>
        <tissue evidence="1">Shoot tissue taken approximately 20 cm above the soil surface</tissue>
    </source>
</reference>
<reference evidence="1" key="2">
    <citation type="journal article" date="2015" name="Data Brief">
        <title>Shoot transcriptome of the giant reed, Arundo donax.</title>
        <authorList>
            <person name="Barrero R.A."/>
            <person name="Guerrero F.D."/>
            <person name="Moolhuijzen P."/>
            <person name="Goolsby J.A."/>
            <person name="Tidwell J."/>
            <person name="Bellgard S.E."/>
            <person name="Bellgard M.I."/>
        </authorList>
    </citation>
    <scope>NUCLEOTIDE SEQUENCE</scope>
    <source>
        <tissue evidence="1">Shoot tissue taken approximately 20 cm above the soil surface</tissue>
    </source>
</reference>